<reference evidence="6 7" key="1">
    <citation type="submission" date="2024-09" db="EMBL/GenBank/DDBJ databases">
        <title>A chromosome-level genome assembly of Gray's grenadier anchovy, Coilia grayii.</title>
        <authorList>
            <person name="Fu Z."/>
        </authorList>
    </citation>
    <scope>NUCLEOTIDE SEQUENCE [LARGE SCALE GENOMIC DNA]</scope>
    <source>
        <strain evidence="6">G4</strain>
        <tissue evidence="6">Muscle</tissue>
    </source>
</reference>
<evidence type="ECO:0000313" key="7">
    <source>
        <dbReference type="Proteomes" id="UP001591681"/>
    </source>
</evidence>
<keyword evidence="1" id="KW-0479">Metal-binding</keyword>
<evidence type="ECO:0000259" key="5">
    <source>
        <dbReference type="SMART" id="SM00249"/>
    </source>
</evidence>
<evidence type="ECO:0000256" key="4">
    <source>
        <dbReference type="SAM" id="MobiDB-lite"/>
    </source>
</evidence>
<feature type="compositionally biased region" description="Basic and acidic residues" evidence="4">
    <location>
        <begin position="7"/>
        <end position="28"/>
    </location>
</feature>
<feature type="domain" description="Zinc finger PHD-type" evidence="5">
    <location>
        <begin position="681"/>
        <end position="733"/>
    </location>
</feature>
<dbReference type="InterPro" id="IPR019786">
    <property type="entry name" value="Zinc_finger_PHD-type_CS"/>
</dbReference>
<dbReference type="GO" id="GO:0008270">
    <property type="term" value="F:zinc ion binding"/>
    <property type="evidence" value="ECO:0007669"/>
    <property type="project" value="UniProtKB-KW"/>
</dbReference>
<sequence>MTKKKEQRGDERRMEEREERGWTECRGDKNKRKEVRGEVRRKKKERGEERRRKEERGEERRRKEQREEEQRRMSGKKRGSRKYNQWLEERMQGALDEYRRGIERGVKLSMRFLSREWNVPRATLVRRVSGKIVGSAHVAGRKPYLPAAAEEELAALLKIMAGRGFPLTKVDVQQLAFQYAAHNGIKGFSQKAGRAGHYWFHNFMQRNPGLGMRKPEVLSAARAIGLNQQVVSQWFQIYEDLLHTLGLEGIPSHLWNCDETGLQDQFSSNKVVGQIGQPCMEVCSGEKGETTTCLAAFNAEGTYSHAMVIFKGKRLRAEWIQQCPEKVTARVSDNGWINADLFTEWGQLFVQSLPKGDQRPHILLLDGHSSHVYNVKFINLMISNNIHILCYPPHTTHALQPADKALFRSLKHHWDKEGRKWTRLMAGQKLPKTEFFSIFNRAWMKAATVQNAQAGFRGTGMYPLNRNIIPEATFAPSKTTERILPPILPVPPSMPQTPPASSTRPESAPGLPSMPQTPPASSSRLQSAPALPSTPQTPPASSRPQTPPASSRPQTPPALAHHPTVTCEAPPLLILQDDEMVYEEVIDRNLSEEKATVFNLFTPRDEQPSTSTCVTFSDLCSLPKRERAMRKRTKPPSFLLTSQEHMDFISRKIKKEKILKNVQRKSKKTSKGEKKQEDNMPCNACQVLYGSPSDPKATEEWVSCKKCGLWFHESCGEDDGIYDDEGFFCQRCL</sequence>
<feature type="region of interest" description="Disordered" evidence="4">
    <location>
        <begin position="1"/>
        <end position="85"/>
    </location>
</feature>
<keyword evidence="2" id="KW-0863">Zinc-finger</keyword>
<dbReference type="Proteomes" id="UP001591681">
    <property type="component" value="Unassembled WGS sequence"/>
</dbReference>
<keyword evidence="7" id="KW-1185">Reference proteome</keyword>
<dbReference type="SUPFAM" id="SSF57903">
    <property type="entry name" value="FYVE/PHD zinc finger"/>
    <property type="match status" value="1"/>
</dbReference>
<dbReference type="InterPro" id="IPR050863">
    <property type="entry name" value="CenT-Element_Derived"/>
</dbReference>
<dbReference type="InterPro" id="IPR011011">
    <property type="entry name" value="Znf_FYVE_PHD"/>
</dbReference>
<dbReference type="PANTHER" id="PTHR19303">
    <property type="entry name" value="TRANSPOSON"/>
    <property type="match status" value="1"/>
</dbReference>
<dbReference type="InterPro" id="IPR013083">
    <property type="entry name" value="Znf_RING/FYVE/PHD"/>
</dbReference>
<dbReference type="EMBL" id="JBHFQA010000015">
    <property type="protein sequence ID" value="KAL2087191.1"/>
    <property type="molecule type" value="Genomic_DNA"/>
</dbReference>
<dbReference type="PROSITE" id="PS01359">
    <property type="entry name" value="ZF_PHD_1"/>
    <property type="match status" value="1"/>
</dbReference>
<keyword evidence="3" id="KW-0862">Zinc</keyword>
<evidence type="ECO:0000313" key="6">
    <source>
        <dbReference type="EMBL" id="KAL2087191.1"/>
    </source>
</evidence>
<dbReference type="InterPro" id="IPR004875">
    <property type="entry name" value="DDE_SF_endonuclease_dom"/>
</dbReference>
<dbReference type="Gene3D" id="3.30.40.10">
    <property type="entry name" value="Zinc/RING finger domain, C3HC4 (zinc finger)"/>
    <property type="match status" value="1"/>
</dbReference>
<dbReference type="InterPro" id="IPR001965">
    <property type="entry name" value="Znf_PHD"/>
</dbReference>
<gene>
    <name evidence="6" type="ORF">ACEWY4_018250</name>
</gene>
<evidence type="ECO:0000256" key="3">
    <source>
        <dbReference type="ARBA" id="ARBA00022833"/>
    </source>
</evidence>
<organism evidence="6 7">
    <name type="scientific">Coilia grayii</name>
    <name type="common">Gray's grenadier anchovy</name>
    <dbReference type="NCBI Taxonomy" id="363190"/>
    <lineage>
        <taxon>Eukaryota</taxon>
        <taxon>Metazoa</taxon>
        <taxon>Chordata</taxon>
        <taxon>Craniata</taxon>
        <taxon>Vertebrata</taxon>
        <taxon>Euteleostomi</taxon>
        <taxon>Actinopterygii</taxon>
        <taxon>Neopterygii</taxon>
        <taxon>Teleostei</taxon>
        <taxon>Clupei</taxon>
        <taxon>Clupeiformes</taxon>
        <taxon>Clupeoidei</taxon>
        <taxon>Engraulidae</taxon>
        <taxon>Coilinae</taxon>
        <taxon>Coilia</taxon>
    </lineage>
</organism>
<dbReference type="Pfam" id="PF03184">
    <property type="entry name" value="DDE_1"/>
    <property type="match status" value="1"/>
</dbReference>
<dbReference type="PANTHER" id="PTHR19303:SF74">
    <property type="entry name" value="POGO TRANSPOSABLE ELEMENT WITH KRAB DOMAIN"/>
    <property type="match status" value="1"/>
</dbReference>
<feature type="compositionally biased region" description="Polar residues" evidence="4">
    <location>
        <begin position="539"/>
        <end position="553"/>
    </location>
</feature>
<accession>A0ABD1JJ51</accession>
<comment type="caution">
    <text evidence="6">The sequence shown here is derived from an EMBL/GenBank/DDBJ whole genome shotgun (WGS) entry which is preliminary data.</text>
</comment>
<dbReference type="CDD" id="cd15517">
    <property type="entry name" value="PHD_TCF19_like"/>
    <property type="match status" value="1"/>
</dbReference>
<feature type="compositionally biased region" description="Basic residues" evidence="4">
    <location>
        <begin position="29"/>
        <end position="44"/>
    </location>
</feature>
<dbReference type="SMART" id="SM00249">
    <property type="entry name" value="PHD"/>
    <property type="match status" value="1"/>
</dbReference>
<feature type="compositionally biased region" description="Pro residues" evidence="4">
    <location>
        <begin position="486"/>
        <end position="498"/>
    </location>
</feature>
<proteinExistence type="predicted"/>
<feature type="region of interest" description="Disordered" evidence="4">
    <location>
        <begin position="483"/>
        <end position="563"/>
    </location>
</feature>
<evidence type="ECO:0000256" key="2">
    <source>
        <dbReference type="ARBA" id="ARBA00022771"/>
    </source>
</evidence>
<name>A0ABD1JJ51_9TELE</name>
<feature type="compositionally biased region" description="Basic and acidic residues" evidence="4">
    <location>
        <begin position="45"/>
        <end position="72"/>
    </location>
</feature>
<dbReference type="AlphaFoldDB" id="A0ABD1JJ51"/>
<evidence type="ECO:0000256" key="1">
    <source>
        <dbReference type="ARBA" id="ARBA00022723"/>
    </source>
</evidence>
<protein>
    <recommendedName>
        <fullName evidence="5">Zinc finger PHD-type domain-containing protein</fullName>
    </recommendedName>
</protein>